<dbReference type="Gene3D" id="2.60.40.420">
    <property type="entry name" value="Cupredoxins - blue copper proteins"/>
    <property type="match status" value="1"/>
</dbReference>
<name>A0A1H6Y5C8_9GAMM</name>
<comment type="subcellular location">
    <subcellularLocation>
        <location evidence="1">Periplasm</location>
    </subcellularLocation>
</comment>
<keyword evidence="6" id="KW-0732">Signal</keyword>
<evidence type="ECO:0000256" key="6">
    <source>
        <dbReference type="SAM" id="SignalP"/>
    </source>
</evidence>
<evidence type="ECO:0000313" key="9">
    <source>
        <dbReference type="Proteomes" id="UP000199420"/>
    </source>
</evidence>
<evidence type="ECO:0000256" key="2">
    <source>
        <dbReference type="ARBA" id="ARBA00022448"/>
    </source>
</evidence>
<reference evidence="8 9" key="1">
    <citation type="submission" date="2016-10" db="EMBL/GenBank/DDBJ databases">
        <authorList>
            <person name="de Groot N.N."/>
        </authorList>
    </citation>
    <scope>NUCLEOTIDE SEQUENCE [LARGE SCALE GENOMIC DNA]</scope>
    <source>
        <strain evidence="8 9">DSM 26515</strain>
    </source>
</reference>
<feature type="domain" description="EfeO-type cupredoxin-like" evidence="7">
    <location>
        <begin position="14"/>
        <end position="111"/>
    </location>
</feature>
<evidence type="ECO:0000313" key="8">
    <source>
        <dbReference type="EMBL" id="SEJ34237.1"/>
    </source>
</evidence>
<dbReference type="CDD" id="cd13921">
    <property type="entry name" value="Amicyanin"/>
    <property type="match status" value="1"/>
</dbReference>
<dbReference type="GO" id="GO:0009055">
    <property type="term" value="F:electron transfer activity"/>
    <property type="evidence" value="ECO:0007669"/>
    <property type="project" value="InterPro"/>
</dbReference>
<keyword evidence="2" id="KW-0813">Transport</keyword>
<gene>
    <name evidence="8" type="ORF">SAMN04487997_3067</name>
</gene>
<dbReference type="SUPFAM" id="SSF49503">
    <property type="entry name" value="Cupredoxins"/>
    <property type="match status" value="1"/>
</dbReference>
<evidence type="ECO:0000256" key="1">
    <source>
        <dbReference type="ARBA" id="ARBA00004418"/>
    </source>
</evidence>
<dbReference type="OrthoDB" id="9757546at2"/>
<dbReference type="GO" id="GO:0042597">
    <property type="term" value="C:periplasmic space"/>
    <property type="evidence" value="ECO:0007669"/>
    <property type="project" value="UniProtKB-SubCell"/>
</dbReference>
<dbReference type="InterPro" id="IPR052721">
    <property type="entry name" value="ET_Amicyanin"/>
</dbReference>
<dbReference type="RefSeq" id="WP_091337155.1">
    <property type="nucleotide sequence ID" value="NZ_FNYC01000006.1"/>
</dbReference>
<dbReference type="STRING" id="529704.SAMN02927913_2374"/>
<dbReference type="InterPro" id="IPR008972">
    <property type="entry name" value="Cupredoxin"/>
</dbReference>
<feature type="signal peptide" evidence="6">
    <location>
        <begin position="1"/>
        <end position="25"/>
    </location>
</feature>
<feature type="chain" id="PRO_5011485578" evidence="6">
    <location>
        <begin position="26"/>
        <end position="112"/>
    </location>
</feature>
<organism evidence="8 9">
    <name type="scientific">Frateuria terrea</name>
    <dbReference type="NCBI Taxonomy" id="529704"/>
    <lineage>
        <taxon>Bacteria</taxon>
        <taxon>Pseudomonadati</taxon>
        <taxon>Pseudomonadota</taxon>
        <taxon>Gammaproteobacteria</taxon>
        <taxon>Lysobacterales</taxon>
        <taxon>Rhodanobacteraceae</taxon>
        <taxon>Frateuria</taxon>
    </lineage>
</organism>
<keyword evidence="5" id="KW-0479">Metal-binding</keyword>
<dbReference type="InterPro" id="IPR028096">
    <property type="entry name" value="EfeO_Cupredoxin"/>
</dbReference>
<dbReference type="PANTHER" id="PTHR36507">
    <property type="entry name" value="BLL1555 PROTEIN"/>
    <property type="match status" value="1"/>
</dbReference>
<feature type="binding site" evidence="5">
    <location>
        <position position="102"/>
    </location>
    <ligand>
        <name>Cu cation</name>
        <dbReference type="ChEBI" id="CHEBI:23378"/>
    </ligand>
</feature>
<dbReference type="PRINTS" id="PR00155">
    <property type="entry name" value="AMICYANIN"/>
</dbReference>
<dbReference type="PANTHER" id="PTHR36507:SF1">
    <property type="entry name" value="BLL1555 PROTEIN"/>
    <property type="match status" value="1"/>
</dbReference>
<keyword evidence="3" id="KW-0574">Periplasm</keyword>
<dbReference type="Pfam" id="PF13473">
    <property type="entry name" value="Cupredoxin_1"/>
    <property type="match status" value="1"/>
</dbReference>
<dbReference type="Proteomes" id="UP000199420">
    <property type="component" value="Unassembled WGS sequence"/>
</dbReference>
<dbReference type="EMBL" id="FNYC01000006">
    <property type="protein sequence ID" value="SEJ34237.1"/>
    <property type="molecule type" value="Genomic_DNA"/>
</dbReference>
<dbReference type="InterPro" id="IPR035668">
    <property type="entry name" value="Amicyanin"/>
</dbReference>
<evidence type="ECO:0000256" key="3">
    <source>
        <dbReference type="ARBA" id="ARBA00022764"/>
    </source>
</evidence>
<dbReference type="InterPro" id="IPR002386">
    <property type="entry name" value="Amicyanin/Pseudoazurin"/>
</dbReference>
<sequence>MRRRWPLLGALAIAMAVSGFLPLHAAGAAATVKVQIRNFAFSPKVLNVRAGTRVAWSNLDEEPHTVTSAGALFRSSAALDTGDGYAVTFSRPGTYAYYCSIHPMMVGTVVVK</sequence>
<proteinExistence type="predicted"/>
<evidence type="ECO:0000256" key="5">
    <source>
        <dbReference type="PIRSR" id="PIRSR602386-1"/>
    </source>
</evidence>
<keyword evidence="5" id="KW-0186">Copper</keyword>
<keyword evidence="9" id="KW-1185">Reference proteome</keyword>
<keyword evidence="4" id="KW-0249">Electron transport</keyword>
<dbReference type="AlphaFoldDB" id="A0A1H6Y5C8"/>
<evidence type="ECO:0000259" key="7">
    <source>
        <dbReference type="Pfam" id="PF13473"/>
    </source>
</evidence>
<protein>
    <submittedName>
        <fullName evidence="8">Plastocyanin</fullName>
    </submittedName>
</protein>
<feature type="binding site" evidence="5">
    <location>
        <position position="64"/>
    </location>
    <ligand>
        <name>Cu cation</name>
        <dbReference type="ChEBI" id="CHEBI:23378"/>
    </ligand>
</feature>
<comment type="cofactor">
    <cofactor evidence="5">
        <name>Cu cation</name>
        <dbReference type="ChEBI" id="CHEBI:23378"/>
    </cofactor>
    <text evidence="5">Binds 1 copper ion per subunit.</text>
</comment>
<accession>A0A1H6Y5C8</accession>
<dbReference type="GO" id="GO:0005507">
    <property type="term" value="F:copper ion binding"/>
    <property type="evidence" value="ECO:0007669"/>
    <property type="project" value="InterPro"/>
</dbReference>
<evidence type="ECO:0000256" key="4">
    <source>
        <dbReference type="ARBA" id="ARBA00022982"/>
    </source>
</evidence>
<feature type="binding site" evidence="5">
    <location>
        <position position="99"/>
    </location>
    <ligand>
        <name>Cu cation</name>
        <dbReference type="ChEBI" id="CHEBI:23378"/>
    </ligand>
</feature>